<keyword evidence="1" id="KW-0472">Membrane</keyword>
<keyword evidence="1" id="KW-0812">Transmembrane</keyword>
<keyword evidence="1" id="KW-1133">Transmembrane helix</keyword>
<dbReference type="STRING" id="151894.SAMN04488524_4766"/>
<keyword evidence="3" id="KW-1185">Reference proteome</keyword>
<dbReference type="RefSeq" id="WP_084241543.1">
    <property type="nucleotide sequence ID" value="NZ_FWXT01000006.1"/>
</dbReference>
<protein>
    <submittedName>
        <fullName evidence="2">Uncharacterized protein</fullName>
    </submittedName>
</protein>
<evidence type="ECO:0000256" key="1">
    <source>
        <dbReference type="SAM" id="Phobius"/>
    </source>
</evidence>
<dbReference type="InterPro" id="IPR011004">
    <property type="entry name" value="Trimer_LpxA-like_sf"/>
</dbReference>
<feature type="transmembrane region" description="Helical" evidence="1">
    <location>
        <begin position="6"/>
        <end position="31"/>
    </location>
</feature>
<organism evidence="2 3">
    <name type="scientific">Pedobacter africanus</name>
    <dbReference type="NCBI Taxonomy" id="151894"/>
    <lineage>
        <taxon>Bacteria</taxon>
        <taxon>Pseudomonadati</taxon>
        <taxon>Bacteroidota</taxon>
        <taxon>Sphingobacteriia</taxon>
        <taxon>Sphingobacteriales</taxon>
        <taxon>Sphingobacteriaceae</taxon>
        <taxon>Pedobacter</taxon>
    </lineage>
</organism>
<proteinExistence type="predicted"/>
<dbReference type="SUPFAM" id="SSF51161">
    <property type="entry name" value="Trimeric LpxA-like enzymes"/>
    <property type="match status" value="1"/>
</dbReference>
<evidence type="ECO:0000313" key="2">
    <source>
        <dbReference type="EMBL" id="SMD08450.1"/>
    </source>
</evidence>
<dbReference type="OrthoDB" id="1004942at2"/>
<dbReference type="AlphaFoldDB" id="A0A1W2EF97"/>
<evidence type="ECO:0000313" key="3">
    <source>
        <dbReference type="Proteomes" id="UP000192756"/>
    </source>
</evidence>
<dbReference type="Proteomes" id="UP000192756">
    <property type="component" value="Unassembled WGS sequence"/>
</dbReference>
<accession>A0A1W2EF97</accession>
<sequence>MIKASALYISLIISMLIVLICGSVLSVGYIYRMENKKQERRDRLEANLASGMAIVLEESFKPDTLLQTSLYGAEADSVLLDKRAWGVFELGLVKAWEVTDTLQKAFLIGAVMKDTLKVLELSDEDRPLSISGKSLIKGTAFLPKSGIKAAYVENATYTDKTLVYGSIKDSGRELPEPDAAILKQARSLIEEMTGDDKVTGSLDKDSTQHSFFKPVRKIHLGVENADLSGFTVKGNVMISCDTTLILDAASKLDKVILIAPHVRIAEGFKGNIQVIATDSITIGNKVQLDYPSALLVLKNDTAKFQVRIDIGKDCSIAGQVLAYEKTRSLLMPMVVIGEGTQIKGEVYVKGYLNLGKKSGVQGSVSLIRFMARTASSLYENYLIDVQLNRPALSRYYLSSKLLNKETLQNKVLCWLW</sequence>
<gene>
    <name evidence="2" type="ORF">SAMN04488524_4766</name>
</gene>
<name>A0A1W2EF97_9SPHI</name>
<reference evidence="3" key="1">
    <citation type="submission" date="2017-04" db="EMBL/GenBank/DDBJ databases">
        <authorList>
            <person name="Varghese N."/>
            <person name="Submissions S."/>
        </authorList>
    </citation>
    <scope>NUCLEOTIDE SEQUENCE [LARGE SCALE GENOMIC DNA]</scope>
    <source>
        <strain evidence="3">DSM 12126</strain>
    </source>
</reference>
<dbReference type="EMBL" id="FWXT01000006">
    <property type="protein sequence ID" value="SMD08450.1"/>
    <property type="molecule type" value="Genomic_DNA"/>
</dbReference>